<sequence length="81" mass="8911">MKEIQIEDAASEFIGSELHLYYPEGSKVSHHEIRALLAASYGKLSVMVRNARGTVRGCVILETMGSRSGFHFRVMPNVGAC</sequence>
<evidence type="ECO:0000313" key="1">
    <source>
        <dbReference type="EMBL" id="GGK11614.1"/>
    </source>
</evidence>
<dbReference type="EMBL" id="BMPP01000001">
    <property type="protein sequence ID" value="GGK11614.1"/>
    <property type="molecule type" value="Genomic_DNA"/>
</dbReference>
<dbReference type="Proteomes" id="UP000647587">
    <property type="component" value="Unassembled WGS sequence"/>
</dbReference>
<comment type="caution">
    <text evidence="1">The sequence shown here is derived from an EMBL/GenBank/DDBJ whole genome shotgun (WGS) entry which is preliminary data.</text>
</comment>
<accession>A0ABQ2EHE9</accession>
<gene>
    <name evidence="1" type="ORF">GCM10008955_01050</name>
</gene>
<keyword evidence="2" id="KW-1185">Reference proteome</keyword>
<dbReference type="RefSeq" id="WP_189003531.1">
    <property type="nucleotide sequence ID" value="NZ_BMPP01000001.1"/>
</dbReference>
<reference evidence="2" key="1">
    <citation type="journal article" date="2019" name="Int. J. Syst. Evol. Microbiol.">
        <title>The Global Catalogue of Microorganisms (GCM) 10K type strain sequencing project: providing services to taxonomists for standard genome sequencing and annotation.</title>
        <authorList>
            <consortium name="The Broad Institute Genomics Platform"/>
            <consortium name="The Broad Institute Genome Sequencing Center for Infectious Disease"/>
            <person name="Wu L."/>
            <person name="Ma J."/>
        </authorList>
    </citation>
    <scope>NUCLEOTIDE SEQUENCE [LARGE SCALE GENOMIC DNA]</scope>
    <source>
        <strain evidence="2">JCM 30331</strain>
    </source>
</reference>
<organism evidence="1 2">
    <name type="scientific">Deinococcus malanensis</name>
    <dbReference type="NCBI Taxonomy" id="1706855"/>
    <lineage>
        <taxon>Bacteria</taxon>
        <taxon>Thermotogati</taxon>
        <taxon>Deinococcota</taxon>
        <taxon>Deinococci</taxon>
        <taxon>Deinococcales</taxon>
        <taxon>Deinococcaceae</taxon>
        <taxon>Deinococcus</taxon>
    </lineage>
</organism>
<protein>
    <submittedName>
        <fullName evidence="1">Uncharacterized protein</fullName>
    </submittedName>
</protein>
<proteinExistence type="predicted"/>
<name>A0ABQ2EHE9_9DEIO</name>
<evidence type="ECO:0000313" key="2">
    <source>
        <dbReference type="Proteomes" id="UP000647587"/>
    </source>
</evidence>